<feature type="transmembrane region" description="Helical" evidence="4">
    <location>
        <begin position="65"/>
        <end position="81"/>
    </location>
</feature>
<evidence type="ECO:0000256" key="3">
    <source>
        <dbReference type="SAM" id="Coils"/>
    </source>
</evidence>
<dbReference type="InterPro" id="IPR000160">
    <property type="entry name" value="GGDEF_dom"/>
</dbReference>
<name>A0A3R8TCG9_9BURK</name>
<dbReference type="GO" id="GO:0052621">
    <property type="term" value="F:diguanylate cyclase activity"/>
    <property type="evidence" value="ECO:0007669"/>
    <property type="project" value="UniProtKB-EC"/>
</dbReference>
<dbReference type="Proteomes" id="UP000269265">
    <property type="component" value="Unassembled WGS sequence"/>
</dbReference>
<proteinExistence type="predicted"/>
<feature type="transmembrane region" description="Helical" evidence="4">
    <location>
        <begin position="32"/>
        <end position="53"/>
    </location>
</feature>
<dbReference type="EC" id="2.7.7.65" evidence="1"/>
<keyword evidence="4" id="KW-0472">Membrane</keyword>
<reference evidence="6 7" key="1">
    <citation type="submission" date="2018-12" db="EMBL/GenBank/DDBJ databases">
        <title>The whole draft genome of Aquabacterium sp. SJQ9.</title>
        <authorList>
            <person name="Sun L."/>
            <person name="Gao X."/>
            <person name="Chen W."/>
            <person name="Huang K."/>
        </authorList>
    </citation>
    <scope>NUCLEOTIDE SEQUENCE [LARGE SCALE GENOMIC DNA]</scope>
    <source>
        <strain evidence="6 7">SJQ9</strain>
    </source>
</reference>
<protein>
    <recommendedName>
        <fullName evidence="1">diguanylate cyclase</fullName>
        <ecNumber evidence="1">2.7.7.65</ecNumber>
    </recommendedName>
</protein>
<gene>
    <name evidence="6" type="ORF">EIP75_09275</name>
</gene>
<keyword evidence="7" id="KW-1185">Reference proteome</keyword>
<evidence type="ECO:0000256" key="2">
    <source>
        <dbReference type="ARBA" id="ARBA00034247"/>
    </source>
</evidence>
<evidence type="ECO:0000256" key="4">
    <source>
        <dbReference type="SAM" id="Phobius"/>
    </source>
</evidence>
<dbReference type="PROSITE" id="PS50887">
    <property type="entry name" value="GGDEF"/>
    <property type="match status" value="1"/>
</dbReference>
<comment type="caution">
    <text evidence="6">The sequence shown here is derived from an EMBL/GenBank/DDBJ whole genome shotgun (WGS) entry which is preliminary data.</text>
</comment>
<evidence type="ECO:0000313" key="7">
    <source>
        <dbReference type="Proteomes" id="UP000269265"/>
    </source>
</evidence>
<sequence length="417" mass="45965">MTQPAKPLTFVEAATPLVLWALGADRATRSRVLAISLCLLVYSVCCVAAWYAAQIGMMHPMAPPVLAWVTLPACVVALVLVRSGRSKRFADPTLMVPQNALAVVAISFAYLTIRPEDRGVVMVLLSLVIMFGMYTHTPRQSLVIGGAAVVGLGACMLILSQYDPGFYPFRRELVRFELLVSVVPVLVFTAIQLNAWRSRLKRQREELKQALATVQHLATRDTLTGLYNRRHMQDRLETCLGRLERYGERFTLALIDLDHFKSVNDRHGHKVGDEVLSSFAHAASAVLRESDVLGRWGGEEFLVVFPDTAPEQARRPLERLQAELTRLAVSNSVPGLRVSFSAGLALHVAHATLNHTLERTDAALYEAKRGGRNQVVLAEPVPSVFPDVVPKEVAPEEDSALDSEPGLIEGLFSTPRY</sequence>
<dbReference type="RefSeq" id="WP_125242979.1">
    <property type="nucleotide sequence ID" value="NZ_RSED01000006.1"/>
</dbReference>
<keyword evidence="4" id="KW-0812">Transmembrane</keyword>
<feature type="transmembrane region" description="Helical" evidence="4">
    <location>
        <begin position="93"/>
        <end position="113"/>
    </location>
</feature>
<dbReference type="Gene3D" id="3.30.70.270">
    <property type="match status" value="1"/>
</dbReference>
<dbReference type="SUPFAM" id="SSF55073">
    <property type="entry name" value="Nucleotide cyclase"/>
    <property type="match status" value="1"/>
</dbReference>
<dbReference type="Pfam" id="PF00990">
    <property type="entry name" value="GGDEF"/>
    <property type="match status" value="1"/>
</dbReference>
<dbReference type="NCBIfam" id="TIGR00254">
    <property type="entry name" value="GGDEF"/>
    <property type="match status" value="1"/>
</dbReference>
<evidence type="ECO:0000256" key="1">
    <source>
        <dbReference type="ARBA" id="ARBA00012528"/>
    </source>
</evidence>
<keyword evidence="3" id="KW-0175">Coiled coil</keyword>
<dbReference type="EMBL" id="RSED01000006">
    <property type="protein sequence ID" value="RRS04605.1"/>
    <property type="molecule type" value="Genomic_DNA"/>
</dbReference>
<dbReference type="InterPro" id="IPR029787">
    <property type="entry name" value="Nucleotide_cyclase"/>
</dbReference>
<dbReference type="FunFam" id="3.30.70.270:FF:000001">
    <property type="entry name" value="Diguanylate cyclase domain protein"/>
    <property type="match status" value="1"/>
</dbReference>
<organism evidence="6 7">
    <name type="scientific">Aquabacterium soli</name>
    <dbReference type="NCBI Taxonomy" id="2493092"/>
    <lineage>
        <taxon>Bacteria</taxon>
        <taxon>Pseudomonadati</taxon>
        <taxon>Pseudomonadota</taxon>
        <taxon>Betaproteobacteria</taxon>
        <taxon>Burkholderiales</taxon>
        <taxon>Aquabacterium</taxon>
    </lineage>
</organism>
<dbReference type="AlphaFoldDB" id="A0A3R8TCG9"/>
<dbReference type="InterPro" id="IPR050469">
    <property type="entry name" value="Diguanylate_Cyclase"/>
</dbReference>
<dbReference type="OrthoDB" id="9813903at2"/>
<feature type="domain" description="GGDEF" evidence="5">
    <location>
        <begin position="248"/>
        <end position="380"/>
    </location>
</feature>
<evidence type="ECO:0000313" key="6">
    <source>
        <dbReference type="EMBL" id="RRS04605.1"/>
    </source>
</evidence>
<evidence type="ECO:0000259" key="5">
    <source>
        <dbReference type="PROSITE" id="PS50887"/>
    </source>
</evidence>
<dbReference type="SMART" id="SM00267">
    <property type="entry name" value="GGDEF"/>
    <property type="match status" value="1"/>
</dbReference>
<comment type="catalytic activity">
    <reaction evidence="2">
        <text>2 GTP = 3',3'-c-di-GMP + 2 diphosphate</text>
        <dbReference type="Rhea" id="RHEA:24898"/>
        <dbReference type="ChEBI" id="CHEBI:33019"/>
        <dbReference type="ChEBI" id="CHEBI:37565"/>
        <dbReference type="ChEBI" id="CHEBI:58805"/>
        <dbReference type="EC" id="2.7.7.65"/>
    </reaction>
</comment>
<dbReference type="InterPro" id="IPR043128">
    <property type="entry name" value="Rev_trsase/Diguanyl_cyclase"/>
</dbReference>
<feature type="coiled-coil region" evidence="3">
    <location>
        <begin position="193"/>
        <end position="220"/>
    </location>
</feature>
<dbReference type="PANTHER" id="PTHR45138">
    <property type="entry name" value="REGULATORY COMPONENTS OF SENSORY TRANSDUCTION SYSTEM"/>
    <property type="match status" value="1"/>
</dbReference>
<keyword evidence="4" id="KW-1133">Transmembrane helix</keyword>
<feature type="transmembrane region" description="Helical" evidence="4">
    <location>
        <begin position="142"/>
        <end position="162"/>
    </location>
</feature>
<dbReference type="PANTHER" id="PTHR45138:SF9">
    <property type="entry name" value="DIGUANYLATE CYCLASE DGCM-RELATED"/>
    <property type="match status" value="1"/>
</dbReference>
<feature type="transmembrane region" description="Helical" evidence="4">
    <location>
        <begin position="119"/>
        <end position="135"/>
    </location>
</feature>
<accession>A0A3R8TCG9</accession>
<feature type="transmembrane region" description="Helical" evidence="4">
    <location>
        <begin position="174"/>
        <end position="196"/>
    </location>
</feature>
<dbReference type="CDD" id="cd01949">
    <property type="entry name" value="GGDEF"/>
    <property type="match status" value="1"/>
</dbReference>